<accession>A0A6A0AJ53</accession>
<comment type="caution">
    <text evidence="1">The sequence shown here is derived from an EMBL/GenBank/DDBJ whole genome shotgun (WGS) entry which is preliminary data.</text>
</comment>
<dbReference type="EMBL" id="BLLF01007481">
    <property type="protein sequence ID" value="GFH32970.1"/>
    <property type="molecule type" value="Genomic_DNA"/>
</dbReference>
<name>A0A6A0AJ53_HAELA</name>
<dbReference type="AlphaFoldDB" id="A0A6A0AJ53"/>
<gene>
    <name evidence="1" type="ORF">HaLaN_32275</name>
</gene>
<evidence type="ECO:0000313" key="1">
    <source>
        <dbReference type="EMBL" id="GFH32970.1"/>
    </source>
</evidence>
<keyword evidence="2" id="KW-1185">Reference proteome</keyword>
<organism evidence="1 2">
    <name type="scientific">Haematococcus lacustris</name>
    <name type="common">Green alga</name>
    <name type="synonym">Haematococcus pluvialis</name>
    <dbReference type="NCBI Taxonomy" id="44745"/>
    <lineage>
        <taxon>Eukaryota</taxon>
        <taxon>Viridiplantae</taxon>
        <taxon>Chlorophyta</taxon>
        <taxon>core chlorophytes</taxon>
        <taxon>Chlorophyceae</taxon>
        <taxon>CS clade</taxon>
        <taxon>Chlamydomonadales</taxon>
        <taxon>Haematococcaceae</taxon>
        <taxon>Haematococcus</taxon>
    </lineage>
</organism>
<sequence>SSGGGAVGAAGAAGTLERRVAWRRSPAQESFVAMLFNGGTHVVGRSDSFWRASLLYAVAKRHPEAEAGLVQQALERLLASSNAMYTKAMFMPLEALLVVLEPHLCPASPNTAPAPLPEELPIKHWLEMADWSNFMRPSFTKKWVRDDGSLVSEWQTWGPRQWTLLFSLWINCPPFKTLFLNRLVEEQLTLERATQS</sequence>
<proteinExistence type="predicted"/>
<evidence type="ECO:0000313" key="2">
    <source>
        <dbReference type="Proteomes" id="UP000485058"/>
    </source>
</evidence>
<feature type="non-terminal residue" evidence="1">
    <location>
        <position position="1"/>
    </location>
</feature>
<protein>
    <submittedName>
        <fullName evidence="1">Uncharacterized protein</fullName>
    </submittedName>
</protein>
<feature type="non-terminal residue" evidence="1">
    <location>
        <position position="196"/>
    </location>
</feature>
<dbReference type="Proteomes" id="UP000485058">
    <property type="component" value="Unassembled WGS sequence"/>
</dbReference>
<reference evidence="1 2" key="1">
    <citation type="submission" date="2020-02" db="EMBL/GenBank/DDBJ databases">
        <title>Draft genome sequence of Haematococcus lacustris strain NIES-144.</title>
        <authorList>
            <person name="Morimoto D."/>
            <person name="Nakagawa S."/>
            <person name="Yoshida T."/>
            <person name="Sawayama S."/>
        </authorList>
    </citation>
    <scope>NUCLEOTIDE SEQUENCE [LARGE SCALE GENOMIC DNA]</scope>
    <source>
        <strain evidence="1 2">NIES-144</strain>
    </source>
</reference>